<keyword evidence="1" id="KW-0472">Membrane</keyword>
<name>A0A0A9HRW3_ARUDO</name>
<protein>
    <submittedName>
        <fullName evidence="2">Uncharacterized protein</fullName>
    </submittedName>
</protein>
<reference evidence="2" key="2">
    <citation type="journal article" date="2015" name="Data Brief">
        <title>Shoot transcriptome of the giant reed, Arundo donax.</title>
        <authorList>
            <person name="Barrero R.A."/>
            <person name="Guerrero F.D."/>
            <person name="Moolhuijzen P."/>
            <person name="Goolsby J.A."/>
            <person name="Tidwell J."/>
            <person name="Bellgard S.E."/>
            <person name="Bellgard M.I."/>
        </authorList>
    </citation>
    <scope>NUCLEOTIDE SEQUENCE</scope>
    <source>
        <tissue evidence="2">Shoot tissue taken approximately 20 cm above the soil surface</tissue>
    </source>
</reference>
<accession>A0A0A9HRW3</accession>
<organism evidence="2">
    <name type="scientific">Arundo donax</name>
    <name type="common">Giant reed</name>
    <name type="synonym">Donax arundinaceus</name>
    <dbReference type="NCBI Taxonomy" id="35708"/>
    <lineage>
        <taxon>Eukaryota</taxon>
        <taxon>Viridiplantae</taxon>
        <taxon>Streptophyta</taxon>
        <taxon>Embryophyta</taxon>
        <taxon>Tracheophyta</taxon>
        <taxon>Spermatophyta</taxon>
        <taxon>Magnoliopsida</taxon>
        <taxon>Liliopsida</taxon>
        <taxon>Poales</taxon>
        <taxon>Poaceae</taxon>
        <taxon>PACMAD clade</taxon>
        <taxon>Arundinoideae</taxon>
        <taxon>Arundineae</taxon>
        <taxon>Arundo</taxon>
    </lineage>
</organism>
<evidence type="ECO:0000256" key="1">
    <source>
        <dbReference type="SAM" id="Phobius"/>
    </source>
</evidence>
<dbReference type="EMBL" id="GBRH01162263">
    <property type="protein sequence ID" value="JAE35633.1"/>
    <property type="molecule type" value="Transcribed_RNA"/>
</dbReference>
<dbReference type="AlphaFoldDB" id="A0A0A9HRW3"/>
<reference evidence="2" key="1">
    <citation type="submission" date="2014-09" db="EMBL/GenBank/DDBJ databases">
        <authorList>
            <person name="Magalhaes I.L.F."/>
            <person name="Oliveira U."/>
            <person name="Santos F.R."/>
            <person name="Vidigal T.H.D.A."/>
            <person name="Brescovit A.D."/>
            <person name="Santos A.J."/>
        </authorList>
    </citation>
    <scope>NUCLEOTIDE SEQUENCE</scope>
    <source>
        <tissue evidence="2">Shoot tissue taken approximately 20 cm above the soil surface</tissue>
    </source>
</reference>
<sequence length="37" mass="4226">MMASLHLHYQVLFEVSLLVISFANCILWSDGFLLKVS</sequence>
<feature type="transmembrane region" description="Helical" evidence="1">
    <location>
        <begin position="12"/>
        <end position="29"/>
    </location>
</feature>
<evidence type="ECO:0000313" key="2">
    <source>
        <dbReference type="EMBL" id="JAE35633.1"/>
    </source>
</evidence>
<keyword evidence="1" id="KW-0812">Transmembrane</keyword>
<proteinExistence type="predicted"/>
<keyword evidence="1" id="KW-1133">Transmembrane helix</keyword>